<reference evidence="2" key="1">
    <citation type="journal article" date="2019" name="Int. J. Syst. Evol. Microbiol.">
        <title>The Global Catalogue of Microorganisms (GCM) 10K type strain sequencing project: providing services to taxonomists for standard genome sequencing and annotation.</title>
        <authorList>
            <consortium name="The Broad Institute Genomics Platform"/>
            <consortium name="The Broad Institute Genome Sequencing Center for Infectious Disease"/>
            <person name="Wu L."/>
            <person name="Ma J."/>
        </authorList>
    </citation>
    <scope>NUCLEOTIDE SEQUENCE [LARGE SCALE GENOMIC DNA]</scope>
    <source>
        <strain evidence="2">KCTC 42424</strain>
    </source>
</reference>
<dbReference type="RefSeq" id="WP_376868004.1">
    <property type="nucleotide sequence ID" value="NZ_JBHRYB010000015.1"/>
</dbReference>
<accession>A0ABV7VYF6</accession>
<evidence type="ECO:0000313" key="2">
    <source>
        <dbReference type="Proteomes" id="UP001595722"/>
    </source>
</evidence>
<gene>
    <name evidence="1" type="ORF">ACFOMG_15660</name>
</gene>
<keyword evidence="2" id="KW-1185">Reference proteome</keyword>
<sequence>MFTVLLLLSCNSQAKQLINYLGEARALDDADTVLYREEHQLWQQQDQQTGQWRPLRRLVNYYSADGELIAQKRNEYPGLASQPDFILMDFRQPYKEEAKRTDKGLRLTLSENGDVSRDIVNDSDYSLVVDAGFDDFIRANWTTLLAGDSVPFSFASAARQSSVNFELQAQNPDASNSEPLKLTMTLNSALLSWLLDPIELEYHRQTQQLLRYRGISNIPDANGDGQQVDIRYRYFHKDSASVNTDQPQ</sequence>
<dbReference type="Proteomes" id="UP001595722">
    <property type="component" value="Unassembled WGS sequence"/>
</dbReference>
<comment type="caution">
    <text evidence="1">The sequence shown here is derived from an EMBL/GenBank/DDBJ whole genome shotgun (WGS) entry which is preliminary data.</text>
</comment>
<evidence type="ECO:0000313" key="1">
    <source>
        <dbReference type="EMBL" id="MFC3681541.1"/>
    </source>
</evidence>
<organism evidence="1 2">
    <name type="scientific">Bacterioplanoides pacificum</name>
    <dbReference type="NCBI Taxonomy" id="1171596"/>
    <lineage>
        <taxon>Bacteria</taxon>
        <taxon>Pseudomonadati</taxon>
        <taxon>Pseudomonadota</taxon>
        <taxon>Gammaproteobacteria</taxon>
        <taxon>Oceanospirillales</taxon>
        <taxon>Oceanospirillaceae</taxon>
        <taxon>Bacterioplanoides</taxon>
    </lineage>
</organism>
<dbReference type="EMBL" id="JBHRYB010000015">
    <property type="protein sequence ID" value="MFC3681541.1"/>
    <property type="molecule type" value="Genomic_DNA"/>
</dbReference>
<name>A0ABV7VYF6_9GAMM</name>
<evidence type="ECO:0008006" key="3">
    <source>
        <dbReference type="Google" id="ProtNLM"/>
    </source>
</evidence>
<protein>
    <recommendedName>
        <fullName evidence="3">Lipoprotein</fullName>
    </recommendedName>
</protein>
<proteinExistence type="predicted"/>